<evidence type="ECO:0000256" key="10">
    <source>
        <dbReference type="ARBA" id="ARBA00022884"/>
    </source>
</evidence>
<keyword evidence="6" id="KW-0698">rRNA processing</keyword>
<comment type="function">
    <text evidence="1">Specifically methylates the cytosine at position 967 (m5C967) of 16S rRNA.</text>
</comment>
<dbReference type="InterPro" id="IPR004573">
    <property type="entry name" value="rRNA_ssu_MeTfrase_B"/>
</dbReference>
<evidence type="ECO:0000256" key="1">
    <source>
        <dbReference type="ARBA" id="ARBA00002724"/>
    </source>
</evidence>
<dbReference type="GO" id="GO:0008649">
    <property type="term" value="F:rRNA methyltransferase activity"/>
    <property type="evidence" value="ECO:0007669"/>
    <property type="project" value="InterPro"/>
</dbReference>
<dbReference type="STRING" id="742823.HMPREF9465_00626"/>
<keyword evidence="5" id="KW-0963">Cytoplasm</keyword>
<feature type="binding site" evidence="14">
    <location>
        <position position="308"/>
    </location>
    <ligand>
        <name>S-adenosyl-L-methionine</name>
        <dbReference type="ChEBI" id="CHEBI:59789"/>
    </ligand>
</feature>
<dbReference type="NCBIfam" id="TIGR00563">
    <property type="entry name" value="rsmB"/>
    <property type="match status" value="1"/>
</dbReference>
<dbReference type="GO" id="GO:0006355">
    <property type="term" value="P:regulation of DNA-templated transcription"/>
    <property type="evidence" value="ECO:0007669"/>
    <property type="project" value="InterPro"/>
</dbReference>
<dbReference type="HOGENOM" id="CLU_005316_0_4_4"/>
<dbReference type="RefSeq" id="WP_005434094.1">
    <property type="nucleotide sequence ID" value="NZ_JH815514.1"/>
</dbReference>
<dbReference type="InterPro" id="IPR029063">
    <property type="entry name" value="SAM-dependent_MTases_sf"/>
</dbReference>
<feature type="binding site" evidence="14">
    <location>
        <begin position="260"/>
        <end position="266"/>
    </location>
    <ligand>
        <name>S-adenosyl-L-methionine</name>
        <dbReference type="ChEBI" id="CHEBI:59789"/>
    </ligand>
</feature>
<dbReference type="InterPro" id="IPR023267">
    <property type="entry name" value="RCMT"/>
</dbReference>
<sequence>MSIAASAPHKQAPFSKIVSAVASARTQLRAGASLNSVIRPALLNVPLESRPAAQALIYESVRRCARTTALVGLLCSRQPSAEVLSVLETAFAAFSLGRLAVFTVVSETVTAAKANPQTRAASGFINAVLRRYLRKKDELEKKIASRDEVRFNAPAWWIGRIRTIYPKDADRILELGTRHPPMTLRVNVRLMTVEDYLDRLKAAGLEARRVGPEAIELVTPVPVDRIPGFADGLSSVQDAGTQLAAHLLPVKAGDRVLDACSAPGGKTAHILERADCAMTALEIDPARAVKVRETLDRLKLKADIRTADAGDTASWWDGKPFDAILLDAPCTASGVVRRQPDTPWLRRPDDIKKLASEQKRLLKTLWPLLRKGGRMLYATCSIFPEEGTGQMKAFLAATPDARLVPLFAGNDGMLTLLPEESGEWRSDAQLPTVHDGFFYALLEKQA</sequence>
<feature type="domain" description="SAM-dependent MTase RsmB/NOP-type" evidence="15">
    <location>
        <begin position="172"/>
        <end position="445"/>
    </location>
</feature>
<evidence type="ECO:0000256" key="11">
    <source>
        <dbReference type="ARBA" id="ARBA00030399"/>
    </source>
</evidence>
<dbReference type="PANTHER" id="PTHR22807">
    <property type="entry name" value="NOP2 YEAST -RELATED NOL1/NOP2/FMU SUN DOMAIN-CONTAINING"/>
    <property type="match status" value="1"/>
</dbReference>
<dbReference type="InterPro" id="IPR018314">
    <property type="entry name" value="RsmB/NOL1/NOP2-like_CS"/>
</dbReference>
<dbReference type="EC" id="2.1.1.176" evidence="4"/>
<dbReference type="AlphaFoldDB" id="K1JYW6"/>
<evidence type="ECO:0000313" key="17">
    <source>
        <dbReference type="Proteomes" id="UP000005835"/>
    </source>
</evidence>
<dbReference type="PRINTS" id="PR02008">
    <property type="entry name" value="RCMTFAMILY"/>
</dbReference>
<dbReference type="Gene3D" id="3.40.50.150">
    <property type="entry name" value="Vaccinia Virus protein VP39"/>
    <property type="match status" value="1"/>
</dbReference>
<evidence type="ECO:0000256" key="9">
    <source>
        <dbReference type="ARBA" id="ARBA00022691"/>
    </source>
</evidence>
<dbReference type="InterPro" id="IPR054728">
    <property type="entry name" value="RsmB-like_ferredoxin"/>
</dbReference>
<evidence type="ECO:0000256" key="12">
    <source>
        <dbReference type="ARBA" id="ARBA00031088"/>
    </source>
</evidence>
<gene>
    <name evidence="16" type="ORF">HMPREF9465_00626</name>
</gene>
<dbReference type="Gene3D" id="1.10.940.10">
    <property type="entry name" value="NusB-like"/>
    <property type="match status" value="1"/>
</dbReference>
<feature type="binding site" evidence="14">
    <location>
        <position position="282"/>
    </location>
    <ligand>
        <name>S-adenosyl-L-methionine</name>
        <dbReference type="ChEBI" id="CHEBI:59789"/>
    </ligand>
</feature>
<dbReference type="InterPro" id="IPR049560">
    <property type="entry name" value="MeTrfase_RsmB-F_NOP2_cat"/>
</dbReference>
<proteinExistence type="inferred from homology"/>
<keyword evidence="8 14" id="KW-0808">Transferase</keyword>
<evidence type="ECO:0000256" key="7">
    <source>
        <dbReference type="ARBA" id="ARBA00022603"/>
    </source>
</evidence>
<keyword evidence="10 14" id="KW-0694">RNA-binding</keyword>
<dbReference type="OrthoDB" id="9810297at2"/>
<evidence type="ECO:0000256" key="8">
    <source>
        <dbReference type="ARBA" id="ARBA00022679"/>
    </source>
</evidence>
<dbReference type="CDD" id="cd02440">
    <property type="entry name" value="AdoMet_MTases"/>
    <property type="match status" value="1"/>
</dbReference>
<dbReference type="Pfam" id="PF01189">
    <property type="entry name" value="Methyltr_RsmB-F"/>
    <property type="match status" value="1"/>
</dbReference>
<dbReference type="Gene3D" id="3.30.70.1170">
    <property type="entry name" value="Sun protein, domain 3"/>
    <property type="match status" value="1"/>
</dbReference>
<dbReference type="GO" id="GO:0005737">
    <property type="term" value="C:cytoplasm"/>
    <property type="evidence" value="ECO:0007669"/>
    <property type="project" value="UniProtKB-SubCell"/>
</dbReference>
<comment type="subcellular location">
    <subcellularLocation>
        <location evidence="2">Cytoplasm</location>
    </subcellularLocation>
</comment>
<dbReference type="InterPro" id="IPR006027">
    <property type="entry name" value="NusB_RsmB_TIM44"/>
</dbReference>
<comment type="catalytic activity">
    <reaction evidence="13">
        <text>cytidine(967) in 16S rRNA + S-adenosyl-L-methionine = 5-methylcytidine(967) in 16S rRNA + S-adenosyl-L-homocysteine + H(+)</text>
        <dbReference type="Rhea" id="RHEA:42748"/>
        <dbReference type="Rhea" id="RHEA-COMP:10219"/>
        <dbReference type="Rhea" id="RHEA-COMP:10220"/>
        <dbReference type="ChEBI" id="CHEBI:15378"/>
        <dbReference type="ChEBI" id="CHEBI:57856"/>
        <dbReference type="ChEBI" id="CHEBI:59789"/>
        <dbReference type="ChEBI" id="CHEBI:74483"/>
        <dbReference type="ChEBI" id="CHEBI:82748"/>
        <dbReference type="EC" id="2.1.1.176"/>
    </reaction>
</comment>
<evidence type="ECO:0000259" key="15">
    <source>
        <dbReference type="PROSITE" id="PS51686"/>
    </source>
</evidence>
<evidence type="ECO:0000313" key="16">
    <source>
        <dbReference type="EMBL" id="EKB31758.1"/>
    </source>
</evidence>
<evidence type="ECO:0000256" key="6">
    <source>
        <dbReference type="ARBA" id="ARBA00022552"/>
    </source>
</evidence>
<evidence type="ECO:0000256" key="5">
    <source>
        <dbReference type="ARBA" id="ARBA00022490"/>
    </source>
</evidence>
<evidence type="ECO:0000256" key="4">
    <source>
        <dbReference type="ARBA" id="ARBA00012140"/>
    </source>
</evidence>
<keyword evidence="17" id="KW-1185">Reference proteome</keyword>
<dbReference type="PROSITE" id="PS01153">
    <property type="entry name" value="NOL1_NOP2_SUN"/>
    <property type="match status" value="1"/>
</dbReference>
<feature type="binding site" evidence="14">
    <location>
        <position position="327"/>
    </location>
    <ligand>
        <name>S-adenosyl-L-methionine</name>
        <dbReference type="ChEBI" id="CHEBI:59789"/>
    </ligand>
</feature>
<feature type="active site" description="Nucleophile" evidence="14">
    <location>
        <position position="380"/>
    </location>
</feature>
<dbReference type="Proteomes" id="UP000005835">
    <property type="component" value="Unassembled WGS sequence"/>
</dbReference>
<evidence type="ECO:0000256" key="13">
    <source>
        <dbReference type="ARBA" id="ARBA00047283"/>
    </source>
</evidence>
<comment type="caution">
    <text evidence="16">The sequence shown here is derived from an EMBL/GenBank/DDBJ whole genome shotgun (WGS) entry which is preliminary data.</text>
</comment>
<dbReference type="InterPro" id="IPR035926">
    <property type="entry name" value="NusB-like_sf"/>
</dbReference>
<dbReference type="PATRIC" id="fig|742823.3.peg.628"/>
<dbReference type="Pfam" id="PF22458">
    <property type="entry name" value="RsmF-B_ferredox"/>
    <property type="match status" value="1"/>
</dbReference>
<reference evidence="16 17" key="1">
    <citation type="submission" date="2012-05" db="EMBL/GenBank/DDBJ databases">
        <title>The Genome Sequence of Sutterella wadsworthensis 2_1_59BFAA.</title>
        <authorList>
            <consortium name="The Broad Institute Genome Sequencing Platform"/>
            <person name="Earl A."/>
            <person name="Ward D."/>
            <person name="Feldgarden M."/>
            <person name="Gevers D."/>
            <person name="Daigneault M."/>
            <person name="Strauss J."/>
            <person name="Allen-Vercoe E."/>
            <person name="Walker B."/>
            <person name="Young S.K."/>
            <person name="Zeng Q."/>
            <person name="Gargeya S."/>
            <person name="Fitzgerald M."/>
            <person name="Haas B."/>
            <person name="Abouelleil A."/>
            <person name="Alvarado L."/>
            <person name="Arachchi H.M."/>
            <person name="Berlin A.M."/>
            <person name="Chapman S.B."/>
            <person name="Goldberg J."/>
            <person name="Griggs A."/>
            <person name="Gujja S."/>
            <person name="Hansen M."/>
            <person name="Howarth C."/>
            <person name="Imamovic A."/>
            <person name="Larimer J."/>
            <person name="McCowen C."/>
            <person name="Montmayeur A."/>
            <person name="Murphy C."/>
            <person name="Neiman D."/>
            <person name="Pearson M."/>
            <person name="Priest M."/>
            <person name="Roberts A."/>
            <person name="Saif S."/>
            <person name="Shea T."/>
            <person name="Sisk P."/>
            <person name="Sykes S."/>
            <person name="Wortman J."/>
            <person name="Nusbaum C."/>
            <person name="Birren B."/>
        </authorList>
    </citation>
    <scope>NUCLEOTIDE SEQUENCE [LARGE SCALE GENOMIC DNA]</scope>
    <source>
        <strain evidence="16 17">2_1_59BFAA</strain>
    </source>
</reference>
<dbReference type="NCBIfam" id="NF008149">
    <property type="entry name" value="PRK10901.1"/>
    <property type="match status" value="1"/>
</dbReference>
<keyword evidence="7 14" id="KW-0489">Methyltransferase</keyword>
<name>K1JYW6_9BURK</name>
<evidence type="ECO:0000256" key="2">
    <source>
        <dbReference type="ARBA" id="ARBA00004496"/>
    </source>
</evidence>
<dbReference type="SUPFAM" id="SSF53335">
    <property type="entry name" value="S-adenosyl-L-methionine-dependent methyltransferases"/>
    <property type="match status" value="1"/>
</dbReference>
<organism evidence="16 17">
    <name type="scientific">Sutterella wadsworthensis 2_1_59BFAA</name>
    <dbReference type="NCBI Taxonomy" id="742823"/>
    <lineage>
        <taxon>Bacteria</taxon>
        <taxon>Pseudomonadati</taxon>
        <taxon>Pseudomonadota</taxon>
        <taxon>Betaproteobacteria</taxon>
        <taxon>Burkholderiales</taxon>
        <taxon>Sutterellaceae</taxon>
        <taxon>Sutterella</taxon>
    </lineage>
</organism>
<dbReference type="PROSITE" id="PS51686">
    <property type="entry name" value="SAM_MT_RSMB_NOP"/>
    <property type="match status" value="1"/>
</dbReference>
<dbReference type="EMBL" id="ADMG01000017">
    <property type="protein sequence ID" value="EKB31758.1"/>
    <property type="molecule type" value="Genomic_DNA"/>
</dbReference>
<comment type="similarity">
    <text evidence="3 14">Belongs to the class I-like SAM-binding methyltransferase superfamily. RsmB/NOP family.</text>
</comment>
<accession>K1JYW6</accession>
<dbReference type="InterPro" id="IPR001678">
    <property type="entry name" value="MeTrfase_RsmB-F_NOP2_dom"/>
</dbReference>
<keyword evidence="9 14" id="KW-0949">S-adenosyl-L-methionine</keyword>
<dbReference type="PANTHER" id="PTHR22807:SF61">
    <property type="entry name" value="NOL1_NOP2_SUN FAMILY PROTEIN _ ANTITERMINATION NUSB DOMAIN-CONTAINING PROTEIN"/>
    <property type="match status" value="1"/>
</dbReference>
<dbReference type="Pfam" id="PF01029">
    <property type="entry name" value="NusB"/>
    <property type="match status" value="1"/>
</dbReference>
<dbReference type="eggNOG" id="COG0144">
    <property type="taxonomic scope" value="Bacteria"/>
</dbReference>
<evidence type="ECO:0000256" key="14">
    <source>
        <dbReference type="PROSITE-ProRule" id="PRU01023"/>
    </source>
</evidence>
<evidence type="ECO:0000256" key="3">
    <source>
        <dbReference type="ARBA" id="ARBA00007494"/>
    </source>
</evidence>
<dbReference type="GO" id="GO:0003723">
    <property type="term" value="F:RNA binding"/>
    <property type="evidence" value="ECO:0007669"/>
    <property type="project" value="UniProtKB-UniRule"/>
</dbReference>
<protein>
    <recommendedName>
        <fullName evidence="4">16S rRNA (cytosine(967)-C(5))-methyltransferase</fullName>
        <ecNumber evidence="4">2.1.1.176</ecNumber>
    </recommendedName>
    <alternativeName>
        <fullName evidence="11">16S rRNA m5C967 methyltransferase</fullName>
    </alternativeName>
    <alternativeName>
        <fullName evidence="12">rRNA (cytosine-C(5)-)-methyltransferase RsmB</fullName>
    </alternativeName>
</protein>
<dbReference type="SUPFAM" id="SSF48013">
    <property type="entry name" value="NusB-like"/>
    <property type="match status" value="1"/>
</dbReference>